<dbReference type="Proteomes" id="UP000244523">
    <property type="component" value="Unassembled WGS sequence"/>
</dbReference>
<dbReference type="OrthoDB" id="9807115at2"/>
<organism evidence="10 11">
    <name type="scientific">Yoonia sediminilitoris</name>
    <dbReference type="NCBI Taxonomy" id="1286148"/>
    <lineage>
        <taxon>Bacteria</taxon>
        <taxon>Pseudomonadati</taxon>
        <taxon>Pseudomonadota</taxon>
        <taxon>Alphaproteobacteria</taxon>
        <taxon>Rhodobacterales</taxon>
        <taxon>Paracoccaceae</taxon>
        <taxon>Yoonia</taxon>
    </lineage>
</organism>
<evidence type="ECO:0000256" key="6">
    <source>
        <dbReference type="ARBA" id="ARBA00022989"/>
    </source>
</evidence>
<dbReference type="AlphaFoldDB" id="A0A2T6K4Q5"/>
<name>A0A2T6K4Q5_9RHOB</name>
<keyword evidence="5" id="KW-0029">Amino-acid transport</keyword>
<comment type="subcellular location">
    <subcellularLocation>
        <location evidence="1">Cell membrane</location>
        <topology evidence="1">Multi-pass membrane protein</topology>
    </subcellularLocation>
</comment>
<evidence type="ECO:0000256" key="3">
    <source>
        <dbReference type="ARBA" id="ARBA00022475"/>
    </source>
</evidence>
<evidence type="ECO:0000256" key="9">
    <source>
        <dbReference type="SAM" id="Phobius"/>
    </source>
</evidence>
<evidence type="ECO:0000256" key="4">
    <source>
        <dbReference type="ARBA" id="ARBA00022692"/>
    </source>
</evidence>
<feature type="transmembrane region" description="Helical" evidence="9">
    <location>
        <begin position="135"/>
        <end position="159"/>
    </location>
</feature>
<proteinExistence type="inferred from homology"/>
<dbReference type="EMBL" id="QBUD01000027">
    <property type="protein sequence ID" value="PUB09643.1"/>
    <property type="molecule type" value="Genomic_DNA"/>
</dbReference>
<dbReference type="CDD" id="cd06582">
    <property type="entry name" value="TM_PBP1_LivH_like"/>
    <property type="match status" value="1"/>
</dbReference>
<dbReference type="InterPro" id="IPR052157">
    <property type="entry name" value="BCAA_transport_permease"/>
</dbReference>
<evidence type="ECO:0000313" key="10">
    <source>
        <dbReference type="EMBL" id="PUB09643.1"/>
    </source>
</evidence>
<comment type="caution">
    <text evidence="10">The sequence shown here is derived from an EMBL/GenBank/DDBJ whole genome shotgun (WGS) entry which is preliminary data.</text>
</comment>
<keyword evidence="7 9" id="KW-0472">Membrane</keyword>
<dbReference type="RefSeq" id="WP_108389161.1">
    <property type="nucleotide sequence ID" value="NZ_QBUD01000027.1"/>
</dbReference>
<dbReference type="GO" id="GO:0022857">
    <property type="term" value="F:transmembrane transporter activity"/>
    <property type="evidence" value="ECO:0007669"/>
    <property type="project" value="InterPro"/>
</dbReference>
<reference evidence="10 11" key="1">
    <citation type="submission" date="2018-04" db="EMBL/GenBank/DDBJ databases">
        <title>Genomic Encyclopedia of Archaeal and Bacterial Type Strains, Phase II (KMG-II): from individual species to whole genera.</title>
        <authorList>
            <person name="Goeker M."/>
        </authorList>
    </citation>
    <scope>NUCLEOTIDE SEQUENCE [LARGE SCALE GENOMIC DNA]</scope>
    <source>
        <strain evidence="10 11">DSM 29955</strain>
    </source>
</reference>
<evidence type="ECO:0000256" key="7">
    <source>
        <dbReference type="ARBA" id="ARBA00023136"/>
    </source>
</evidence>
<accession>A0A2T6K4Q5</accession>
<dbReference type="PANTHER" id="PTHR11795:SF445">
    <property type="entry name" value="AMINO ACID ABC TRANSPORTER PERMEASE PROTEIN"/>
    <property type="match status" value="1"/>
</dbReference>
<evidence type="ECO:0000256" key="2">
    <source>
        <dbReference type="ARBA" id="ARBA00022448"/>
    </source>
</evidence>
<keyword evidence="11" id="KW-1185">Reference proteome</keyword>
<evidence type="ECO:0000256" key="1">
    <source>
        <dbReference type="ARBA" id="ARBA00004651"/>
    </source>
</evidence>
<sequence length="287" mass="29910">MDWVNAVVQGTLLGGLYALFAAGLSLIFGVMRLVNIAHGDFIVLGAYLGLSVTTLLGLHPLVALLLVVPAMALIGYVLQRGILNQTLGKDILPPLLVTFGLSVIIQNGLLEVYSADPQKMNAGALETASVPLGGLSLGVLPVLTFGIAVAVIASLQWMFYSTALGRAFRATSDNQEIAQLMGLNRRHIFGLAMALALGVTAIAGILLGIRTSFDPSIGGGRLIFGFEAVIIGGLGNLWGTLIGGVILGVAQTIGAKIDPGWQLLAGHIVFLAILAVRPNGLFPRINE</sequence>
<feature type="transmembrane region" description="Helical" evidence="9">
    <location>
        <begin position="95"/>
        <end position="115"/>
    </location>
</feature>
<keyword evidence="3" id="KW-1003">Cell membrane</keyword>
<dbReference type="GO" id="GO:0006865">
    <property type="term" value="P:amino acid transport"/>
    <property type="evidence" value="ECO:0007669"/>
    <property type="project" value="UniProtKB-KW"/>
</dbReference>
<keyword evidence="4 9" id="KW-0812">Transmembrane</keyword>
<dbReference type="InterPro" id="IPR001851">
    <property type="entry name" value="ABC_transp_permease"/>
</dbReference>
<feature type="transmembrane region" description="Helical" evidence="9">
    <location>
        <begin position="229"/>
        <end position="249"/>
    </location>
</feature>
<comment type="similarity">
    <text evidence="8">Belongs to the binding-protein-dependent transport system permease family. LivHM subfamily.</text>
</comment>
<protein>
    <submittedName>
        <fullName evidence="10">Amino acid/amide ABC transporter membrane protein 1 (HAAT family)</fullName>
    </submittedName>
</protein>
<keyword evidence="6 9" id="KW-1133">Transmembrane helix</keyword>
<dbReference type="Pfam" id="PF02653">
    <property type="entry name" value="BPD_transp_2"/>
    <property type="match status" value="1"/>
</dbReference>
<feature type="transmembrane region" description="Helical" evidence="9">
    <location>
        <begin position="12"/>
        <end position="34"/>
    </location>
</feature>
<feature type="transmembrane region" description="Helical" evidence="9">
    <location>
        <begin position="188"/>
        <end position="209"/>
    </location>
</feature>
<dbReference type="GO" id="GO:0005886">
    <property type="term" value="C:plasma membrane"/>
    <property type="evidence" value="ECO:0007669"/>
    <property type="project" value="UniProtKB-SubCell"/>
</dbReference>
<evidence type="ECO:0000313" key="11">
    <source>
        <dbReference type="Proteomes" id="UP000244523"/>
    </source>
</evidence>
<gene>
    <name evidence="10" type="ORF">C8N45_12713</name>
</gene>
<keyword evidence="2" id="KW-0813">Transport</keyword>
<dbReference type="PANTHER" id="PTHR11795">
    <property type="entry name" value="BRANCHED-CHAIN AMINO ACID TRANSPORT SYSTEM PERMEASE PROTEIN LIVH"/>
    <property type="match status" value="1"/>
</dbReference>
<evidence type="ECO:0000256" key="5">
    <source>
        <dbReference type="ARBA" id="ARBA00022970"/>
    </source>
</evidence>
<feature type="transmembrane region" description="Helical" evidence="9">
    <location>
        <begin position="261"/>
        <end position="278"/>
    </location>
</feature>
<evidence type="ECO:0000256" key="8">
    <source>
        <dbReference type="ARBA" id="ARBA00037998"/>
    </source>
</evidence>
<feature type="transmembrane region" description="Helical" evidence="9">
    <location>
        <begin position="64"/>
        <end position="83"/>
    </location>
</feature>